<reference evidence="6" key="1">
    <citation type="submission" date="2023-07" db="EMBL/GenBank/DDBJ databases">
        <title>30 novel species of actinomycetes from the DSMZ collection.</title>
        <authorList>
            <person name="Nouioui I."/>
        </authorList>
    </citation>
    <scope>NUCLEOTIDE SEQUENCE [LARGE SCALE GENOMIC DNA]</scope>
    <source>
        <strain evidence="6">DSM 41640</strain>
    </source>
</reference>
<dbReference type="Proteomes" id="UP001183824">
    <property type="component" value="Unassembled WGS sequence"/>
</dbReference>
<dbReference type="InterPro" id="IPR035647">
    <property type="entry name" value="EFG_III/V"/>
</dbReference>
<proteinExistence type="predicted"/>
<evidence type="ECO:0000256" key="3">
    <source>
        <dbReference type="ARBA" id="ARBA00023134"/>
    </source>
</evidence>
<evidence type="ECO:0000313" key="6">
    <source>
        <dbReference type="Proteomes" id="UP001183824"/>
    </source>
</evidence>
<keyword evidence="3" id="KW-0342">GTP-binding</keyword>
<sequence>DKAYSGEIVILQNEFLKLNSVLGDTKLLPQRERIENPLPLLQTTVEPSKPQQREMLLDALLEISDSDPLLRYYVDSATHEIILSFLGKVQMEVTCALLQEKYHVEIEIKEPTVIYMERPLKKAEYTIHIEVPPNPFWASIGLSVAPLPLGSGVQ</sequence>
<feature type="non-terminal residue" evidence="5">
    <location>
        <position position="1"/>
    </location>
</feature>
<feature type="domain" description="Elongation Factor G" evidence="4">
    <location>
        <begin position="37"/>
        <end position="109"/>
    </location>
</feature>
<evidence type="ECO:0000313" key="5">
    <source>
        <dbReference type="EMBL" id="MDT0488516.1"/>
    </source>
</evidence>
<keyword evidence="5" id="KW-0251">Elongation factor</keyword>
<keyword evidence="1" id="KW-0547">Nucleotide-binding</keyword>
<dbReference type="InterPro" id="IPR041095">
    <property type="entry name" value="EFG_II"/>
</dbReference>
<dbReference type="CDD" id="cd16258">
    <property type="entry name" value="Tet_III"/>
    <property type="match status" value="1"/>
</dbReference>
<evidence type="ECO:0000256" key="1">
    <source>
        <dbReference type="ARBA" id="ARBA00022741"/>
    </source>
</evidence>
<feature type="non-terminal residue" evidence="5">
    <location>
        <position position="154"/>
    </location>
</feature>
<dbReference type="PANTHER" id="PTHR43261:SF1">
    <property type="entry name" value="RIBOSOME-RELEASING FACTOR 2, MITOCHONDRIAL"/>
    <property type="match status" value="1"/>
</dbReference>
<dbReference type="SUPFAM" id="SSF54980">
    <property type="entry name" value="EF-G C-terminal domain-like"/>
    <property type="match status" value="1"/>
</dbReference>
<accession>A0ABU2VSF0</accession>
<comment type="caution">
    <text evidence="5">The sequence shown here is derived from an EMBL/GenBank/DDBJ whole genome shotgun (WGS) entry which is preliminary data.</text>
</comment>
<name>A0ABU2VSF0_9ACTN</name>
<dbReference type="Gene3D" id="3.30.70.870">
    <property type="entry name" value="Elongation Factor G (Translational Gtpase), domain 3"/>
    <property type="match status" value="1"/>
</dbReference>
<dbReference type="PANTHER" id="PTHR43261">
    <property type="entry name" value="TRANSLATION ELONGATION FACTOR G-RELATED"/>
    <property type="match status" value="1"/>
</dbReference>
<dbReference type="EMBL" id="JAVREZ010000241">
    <property type="protein sequence ID" value="MDT0488516.1"/>
    <property type="molecule type" value="Genomic_DNA"/>
</dbReference>
<gene>
    <name evidence="5" type="ORF">RNB18_51675</name>
</gene>
<evidence type="ECO:0000256" key="2">
    <source>
        <dbReference type="ARBA" id="ARBA00022917"/>
    </source>
</evidence>
<organism evidence="5 6">
    <name type="scientific">Streptomyces doebereineriae</name>
    <dbReference type="NCBI Taxonomy" id="3075528"/>
    <lineage>
        <taxon>Bacteria</taxon>
        <taxon>Bacillati</taxon>
        <taxon>Actinomycetota</taxon>
        <taxon>Actinomycetes</taxon>
        <taxon>Kitasatosporales</taxon>
        <taxon>Streptomycetaceae</taxon>
        <taxon>Streptomyces</taxon>
    </lineage>
</organism>
<protein>
    <submittedName>
        <fullName evidence="5">Elongation factor G</fullName>
    </submittedName>
</protein>
<keyword evidence="2" id="KW-0648">Protein biosynthesis</keyword>
<dbReference type="Pfam" id="PF14492">
    <property type="entry name" value="EFG_III"/>
    <property type="match status" value="1"/>
</dbReference>
<keyword evidence="6" id="KW-1185">Reference proteome</keyword>
<dbReference type="GO" id="GO:0003746">
    <property type="term" value="F:translation elongation factor activity"/>
    <property type="evidence" value="ECO:0007669"/>
    <property type="project" value="UniProtKB-KW"/>
</dbReference>
<evidence type="ECO:0000259" key="4">
    <source>
        <dbReference type="Pfam" id="PF14492"/>
    </source>
</evidence>